<proteinExistence type="predicted"/>
<dbReference type="EMBL" id="FRAV01000059">
    <property type="protein sequence ID" value="SHM62879.1"/>
    <property type="molecule type" value="Genomic_DNA"/>
</dbReference>
<accession>A0A1M7KC85</accession>
<dbReference type="PANTHER" id="PTHR43788:SF8">
    <property type="entry name" value="DNA-BINDING PROTEIN SMUBP-2"/>
    <property type="match status" value="1"/>
</dbReference>
<organism evidence="6 7">
    <name type="scientific">Chryseobacterium polytrichastri</name>
    <dbReference type="NCBI Taxonomy" id="1302687"/>
    <lineage>
        <taxon>Bacteria</taxon>
        <taxon>Pseudomonadati</taxon>
        <taxon>Bacteroidota</taxon>
        <taxon>Flavobacteriia</taxon>
        <taxon>Flavobacteriales</taxon>
        <taxon>Weeksellaceae</taxon>
        <taxon>Chryseobacterium group</taxon>
        <taxon>Chryseobacterium</taxon>
    </lineage>
</organism>
<sequence length="1034" mass="118344">MNKHQKLLSCWHKLEHFSPASTPKASEKNVELLSEKEVWKIPLKSTDPNKVLEYTIYLGVFNSSIVNNFVIDYFKNNERDENFRNSKICYASLKLDENGKYINDSFGLSSLPWALSQLENNKIGNDNWETAFDLIKESLNEYIDLNFKETITNSNNEIVKISIVVSNNQLLKLQDKVDELSNWSVKPQREIYVKRIEKFKPKNDKESTSTTDILNSFYIKDLERIISNYNEKSLPKAFKQYLDGSVGKESERIDIIKDVQKLKSILTPTHYPDGCWPSDYTLSLMQQFAVNTIFNNLSESNQEGLFSVNGPPGTGKTTLLRDIIAPIIVKRAKELSKIENPSDAFEKVGSLKINGKKYSPFIYEPLKAITNGGIVIASSNNGAVENISKELPLKKEVSKQYRSHISYFKAVAEQCIHNDNWGLISAVLGNKQNSSNLVSNLWFNTDFKDLQSTLKEDKIVNNSEWNAIRITFKNKLDEISLEKKRLTLFEKEYEAFISTKDSLFKVTTALDDTLRNFEKMNITFENQKTKVLRLKEGKKDILNELAIIKSSKPGFSSYWLNKNKRNIYKDALETALNNYNQISENLNVESSILVKIESDFSTLKFLKGKQTDENFSLTKQLDELIILTDKARLELKNNYADADFWKNIESKKSQESCPWYSGKLKKLQSELFIISLNLNEIFILTANATSSRISTTLGGFFEYLKGDTKASKQEIKAMWNTFFLVIPVISSSFASIQMMFKDLNREDVPWLFIDEAGQAIPQAAAGSIWRSKRVGVVGDPFQIEPVVTIPKSITDNISRYFDLDKNQINSELSVQSMADRINPLGSYLTINSKKEWIGMPLRVHRRCINPMFEISNRIAYDNTMYNSTVDTNNVKVKFQTSFIHCIGNVVGKHFVQEQADIIKELLKEEINFNKSLPDVFVITPFSEISSSLNSFLFNPLLYEIRKYKEVSKNEMSEWLKTHIGTVHTFQGKQAEGVILCLGLDEKSKGAANWASQKPNLLNVAVTRAKYRFIAIGDKEIWNKQAYFNQLTNLL</sequence>
<evidence type="ECO:0000256" key="1">
    <source>
        <dbReference type="ARBA" id="ARBA00022741"/>
    </source>
</evidence>
<feature type="domain" description="DNA2/NAM7 helicase-like C-terminal" evidence="5">
    <location>
        <begin position="894"/>
        <end position="1018"/>
    </location>
</feature>
<keyword evidence="4" id="KW-0067">ATP-binding</keyword>
<dbReference type="GO" id="GO:0005524">
    <property type="term" value="F:ATP binding"/>
    <property type="evidence" value="ECO:0007669"/>
    <property type="project" value="UniProtKB-KW"/>
</dbReference>
<protein>
    <submittedName>
        <fullName evidence="6">Superfamily I DNA and/or RNA helicase</fullName>
    </submittedName>
</protein>
<dbReference type="Gene3D" id="3.40.50.300">
    <property type="entry name" value="P-loop containing nucleotide triphosphate hydrolases"/>
    <property type="match status" value="3"/>
</dbReference>
<dbReference type="InterPro" id="IPR041679">
    <property type="entry name" value="DNA2/NAM7-like_C"/>
</dbReference>
<dbReference type="PANTHER" id="PTHR43788">
    <property type="entry name" value="DNA2/NAM7 HELICASE FAMILY MEMBER"/>
    <property type="match status" value="1"/>
</dbReference>
<gene>
    <name evidence="6" type="ORF">SAMN05444267_105915</name>
</gene>
<dbReference type="AlphaFoldDB" id="A0A1M7KC85"/>
<dbReference type="OrthoDB" id="9757917at2"/>
<dbReference type="GO" id="GO:0016787">
    <property type="term" value="F:hydrolase activity"/>
    <property type="evidence" value="ECO:0007669"/>
    <property type="project" value="UniProtKB-KW"/>
</dbReference>
<reference evidence="7" key="1">
    <citation type="submission" date="2016-11" db="EMBL/GenBank/DDBJ databases">
        <authorList>
            <person name="Varghese N."/>
            <person name="Submissions S."/>
        </authorList>
    </citation>
    <scope>NUCLEOTIDE SEQUENCE [LARGE SCALE GENOMIC DNA]</scope>
    <source>
        <strain evidence="7">DSM 26899</strain>
    </source>
</reference>
<evidence type="ECO:0000256" key="2">
    <source>
        <dbReference type="ARBA" id="ARBA00022801"/>
    </source>
</evidence>
<dbReference type="RefSeq" id="WP_073297873.1">
    <property type="nucleotide sequence ID" value="NZ_FRAV01000059.1"/>
</dbReference>
<keyword evidence="7" id="KW-1185">Reference proteome</keyword>
<evidence type="ECO:0000313" key="7">
    <source>
        <dbReference type="Proteomes" id="UP000184364"/>
    </source>
</evidence>
<dbReference type="InterPro" id="IPR050534">
    <property type="entry name" value="Coronavir_polyprotein_1ab"/>
</dbReference>
<dbReference type="InterPro" id="IPR027417">
    <property type="entry name" value="P-loop_NTPase"/>
</dbReference>
<evidence type="ECO:0000256" key="3">
    <source>
        <dbReference type="ARBA" id="ARBA00022806"/>
    </source>
</evidence>
<keyword evidence="2" id="KW-0378">Hydrolase</keyword>
<keyword evidence="1" id="KW-0547">Nucleotide-binding</keyword>
<name>A0A1M7KC85_9FLAO</name>
<keyword evidence="3 6" id="KW-0347">Helicase</keyword>
<dbReference type="GO" id="GO:0043139">
    <property type="term" value="F:5'-3' DNA helicase activity"/>
    <property type="evidence" value="ECO:0007669"/>
    <property type="project" value="TreeGrafter"/>
</dbReference>
<dbReference type="SUPFAM" id="SSF52540">
    <property type="entry name" value="P-loop containing nucleoside triphosphate hydrolases"/>
    <property type="match status" value="1"/>
</dbReference>
<dbReference type="STRING" id="1302687.SAMN05444267_105915"/>
<evidence type="ECO:0000313" key="6">
    <source>
        <dbReference type="EMBL" id="SHM62879.1"/>
    </source>
</evidence>
<evidence type="ECO:0000256" key="4">
    <source>
        <dbReference type="ARBA" id="ARBA00022840"/>
    </source>
</evidence>
<dbReference type="Pfam" id="PF13087">
    <property type="entry name" value="AAA_12"/>
    <property type="match status" value="1"/>
</dbReference>
<evidence type="ECO:0000259" key="5">
    <source>
        <dbReference type="Pfam" id="PF13087"/>
    </source>
</evidence>
<dbReference type="Proteomes" id="UP000184364">
    <property type="component" value="Unassembled WGS sequence"/>
</dbReference>